<keyword evidence="7 12" id="KW-0520">NAD</keyword>
<dbReference type="Pfam" id="PF07992">
    <property type="entry name" value="Pyr_redox_2"/>
    <property type="match status" value="1"/>
</dbReference>
<dbReference type="Pfam" id="PF02852">
    <property type="entry name" value="Pyr_redox_dim"/>
    <property type="match status" value="1"/>
</dbReference>
<proteinExistence type="inferred from homology"/>
<feature type="binding site" evidence="12">
    <location>
        <begin position="146"/>
        <end position="148"/>
    </location>
    <ligand>
        <name>FAD</name>
        <dbReference type="ChEBI" id="CHEBI:57692"/>
    </ligand>
</feature>
<dbReference type="GO" id="GO:0006103">
    <property type="term" value="P:2-oxoglutarate metabolic process"/>
    <property type="evidence" value="ECO:0007669"/>
    <property type="project" value="TreeGrafter"/>
</dbReference>
<dbReference type="STRING" id="1086013.SAMN05421774_104192"/>
<dbReference type="InterPro" id="IPR023753">
    <property type="entry name" value="FAD/NAD-binding_dom"/>
</dbReference>
<keyword evidence="9 14" id="KW-0676">Redox-active center</keyword>
<feature type="binding site" evidence="12">
    <location>
        <position position="268"/>
    </location>
    <ligand>
        <name>NAD(+)</name>
        <dbReference type="ChEBI" id="CHEBI:57540"/>
    </ligand>
</feature>
<evidence type="ECO:0000256" key="4">
    <source>
        <dbReference type="ARBA" id="ARBA00022630"/>
    </source>
</evidence>
<dbReference type="Proteomes" id="UP000186141">
    <property type="component" value="Unassembled WGS sequence"/>
</dbReference>
<dbReference type="PRINTS" id="PR00411">
    <property type="entry name" value="PNDRDTASEI"/>
</dbReference>
<accession>A0A1N7NWZ1</accession>
<dbReference type="GO" id="GO:0004148">
    <property type="term" value="F:dihydrolipoyl dehydrogenase (NADH) activity"/>
    <property type="evidence" value="ECO:0007669"/>
    <property type="project" value="UniProtKB-EC"/>
</dbReference>
<dbReference type="RefSeq" id="WP_076531443.1">
    <property type="nucleotide sequence ID" value="NZ_BMEH01000004.1"/>
</dbReference>
<evidence type="ECO:0000256" key="3">
    <source>
        <dbReference type="ARBA" id="ARBA00016961"/>
    </source>
</evidence>
<comment type="similarity">
    <text evidence="1 14">Belongs to the class-I pyridine nucleotide-disulfide oxidoreductase family.</text>
</comment>
<comment type="catalytic activity">
    <reaction evidence="10 14">
        <text>N(6)-[(R)-dihydrolipoyl]-L-lysyl-[protein] + NAD(+) = N(6)-[(R)-lipoyl]-L-lysyl-[protein] + NADH + H(+)</text>
        <dbReference type="Rhea" id="RHEA:15045"/>
        <dbReference type="Rhea" id="RHEA-COMP:10474"/>
        <dbReference type="Rhea" id="RHEA-COMP:10475"/>
        <dbReference type="ChEBI" id="CHEBI:15378"/>
        <dbReference type="ChEBI" id="CHEBI:57540"/>
        <dbReference type="ChEBI" id="CHEBI:57945"/>
        <dbReference type="ChEBI" id="CHEBI:83099"/>
        <dbReference type="ChEBI" id="CHEBI:83100"/>
        <dbReference type="EC" id="1.8.1.4"/>
    </reaction>
</comment>
<feature type="domain" description="Pyridine nucleotide-disulphide oxidoreductase dimerisation" evidence="15">
    <location>
        <begin position="340"/>
        <end position="446"/>
    </location>
</feature>
<dbReference type="GO" id="GO:0050660">
    <property type="term" value="F:flavin adenine dinucleotide binding"/>
    <property type="evidence" value="ECO:0007669"/>
    <property type="project" value="InterPro"/>
</dbReference>
<name>A0A1N7NWZ1_9RHOB</name>
<evidence type="ECO:0000256" key="12">
    <source>
        <dbReference type="PIRSR" id="PIRSR000350-3"/>
    </source>
</evidence>
<evidence type="ECO:0000313" key="17">
    <source>
        <dbReference type="EMBL" id="SIT02729.1"/>
    </source>
</evidence>
<feature type="active site" description="Proton acceptor" evidence="11">
    <location>
        <position position="435"/>
    </location>
</feature>
<dbReference type="Gene3D" id="3.30.390.30">
    <property type="match status" value="1"/>
</dbReference>
<feature type="binding site" evidence="12">
    <location>
        <position position="52"/>
    </location>
    <ligand>
        <name>FAD</name>
        <dbReference type="ChEBI" id="CHEBI:57692"/>
    </ligand>
</feature>
<dbReference type="Gene3D" id="3.50.50.60">
    <property type="entry name" value="FAD/NAD(P)-binding domain"/>
    <property type="match status" value="2"/>
</dbReference>
<dbReference type="PANTHER" id="PTHR22912">
    <property type="entry name" value="DISULFIDE OXIDOREDUCTASE"/>
    <property type="match status" value="1"/>
</dbReference>
<dbReference type="PANTHER" id="PTHR22912:SF160">
    <property type="entry name" value="DIHYDROLIPOYL DEHYDROGENASE"/>
    <property type="match status" value="1"/>
</dbReference>
<comment type="cofactor">
    <cofactor evidence="12 14">
        <name>FAD</name>
        <dbReference type="ChEBI" id="CHEBI:57692"/>
    </cofactor>
    <text evidence="12 14">Binds 1 FAD per subunit.</text>
</comment>
<keyword evidence="18" id="KW-1185">Reference proteome</keyword>
<dbReference type="SUPFAM" id="SSF51905">
    <property type="entry name" value="FAD/NAD(P)-binding domain"/>
    <property type="match status" value="1"/>
</dbReference>
<keyword evidence="4 14" id="KW-0285">Flavoprotein</keyword>
<evidence type="ECO:0000256" key="13">
    <source>
        <dbReference type="PIRSR" id="PIRSR000350-4"/>
    </source>
</evidence>
<keyword evidence="5 12" id="KW-0274">FAD</keyword>
<dbReference type="EMBL" id="FTOT01000004">
    <property type="protein sequence ID" value="SIT02729.1"/>
    <property type="molecule type" value="Genomic_DNA"/>
</dbReference>
<sequence>MRTIACQLLVIGAGPGGYVAAIRAGQRGLDTVVVEAAQPGGTCLNIGCIPSKAVIHLAEEFHRATELTHDNPLGISAGAPGIDLTKGMAWKDGIVSRLTGGVAGLMRKAKVRVVTGRARFVDGKTVAVDTPEGPVTVKAKTVIIATGSVPVELPFLPFGGRVLSSTGALALTEVPKSLAVVGGGYIGLELGTAFAKLGAKVTVIEAGERILPAYDADLTAPVAARLAALGVTVLTGTQALGLSDSGLTVRGPDGAAEVAAQKVLVTVGRRPNTAGIEPLGLTMDGPFLRVDDRMRTSMTGILAIGDVTGEPMLAHRAMAQAEIAVDTAAGGRAAWDKRAMPAICFTDPELVTVGQSPSEAGDAARSDSFPFKANGRAMTLGREDGFIRVVSRKDNGLVLGVQAVGAGISELAAAFALAIEMGATVQDIAGTIHAHPTQGEAFPEAALKAFGHALHI</sequence>
<evidence type="ECO:0000256" key="8">
    <source>
        <dbReference type="ARBA" id="ARBA00023157"/>
    </source>
</evidence>
<keyword evidence="6 14" id="KW-0560">Oxidoreductase</keyword>
<feature type="binding site" evidence="12">
    <location>
        <begin position="312"/>
        <end position="315"/>
    </location>
    <ligand>
        <name>FAD</name>
        <dbReference type="ChEBI" id="CHEBI:57692"/>
    </ligand>
</feature>
<dbReference type="InterPro" id="IPR006258">
    <property type="entry name" value="Lipoamide_DH"/>
</dbReference>
<keyword evidence="8" id="KW-1015">Disulfide bond</keyword>
<feature type="domain" description="FAD/NAD(P)-binding" evidence="16">
    <location>
        <begin position="7"/>
        <end position="321"/>
    </location>
</feature>
<evidence type="ECO:0000256" key="5">
    <source>
        <dbReference type="ARBA" id="ARBA00022827"/>
    </source>
</evidence>
<evidence type="ECO:0000256" key="7">
    <source>
        <dbReference type="ARBA" id="ARBA00023027"/>
    </source>
</evidence>
<dbReference type="EC" id="1.8.1.4" evidence="2 14"/>
<dbReference type="AlphaFoldDB" id="A0A1N7NWZ1"/>
<gene>
    <name evidence="17" type="ORF">SAMN05421774_104192</name>
</gene>
<comment type="miscellaneous">
    <text evidence="14">The active site is a redox-active disulfide bond.</text>
</comment>
<keyword evidence="12" id="KW-0547">Nucleotide-binding</keyword>
<dbReference type="InterPro" id="IPR001100">
    <property type="entry name" value="Pyr_nuc-diS_OxRdtase"/>
</dbReference>
<dbReference type="InterPro" id="IPR036188">
    <property type="entry name" value="FAD/NAD-bd_sf"/>
</dbReference>
<dbReference type="OrthoDB" id="9776382at2"/>
<evidence type="ECO:0000256" key="9">
    <source>
        <dbReference type="ARBA" id="ARBA00023284"/>
    </source>
</evidence>
<evidence type="ECO:0000256" key="1">
    <source>
        <dbReference type="ARBA" id="ARBA00007532"/>
    </source>
</evidence>
<dbReference type="InterPro" id="IPR004099">
    <property type="entry name" value="Pyr_nucl-diS_OxRdtase_dimer"/>
</dbReference>
<dbReference type="PIRSF" id="PIRSF000350">
    <property type="entry name" value="Mercury_reductase_MerA"/>
    <property type="match status" value="1"/>
</dbReference>
<evidence type="ECO:0000256" key="2">
    <source>
        <dbReference type="ARBA" id="ARBA00012608"/>
    </source>
</evidence>
<evidence type="ECO:0000259" key="15">
    <source>
        <dbReference type="Pfam" id="PF02852"/>
    </source>
</evidence>
<dbReference type="FunFam" id="3.30.390.30:FF:000001">
    <property type="entry name" value="Dihydrolipoyl dehydrogenase"/>
    <property type="match status" value="1"/>
</dbReference>
<dbReference type="SUPFAM" id="SSF55424">
    <property type="entry name" value="FAD/NAD-linked reductases, dimerisation (C-terminal) domain"/>
    <property type="match status" value="1"/>
</dbReference>
<feature type="binding site" evidence="12">
    <location>
        <position position="205"/>
    </location>
    <ligand>
        <name>NAD(+)</name>
        <dbReference type="ChEBI" id="CHEBI:57540"/>
    </ligand>
</feature>
<dbReference type="InterPro" id="IPR012999">
    <property type="entry name" value="Pyr_OxRdtase_I_AS"/>
</dbReference>
<dbReference type="PROSITE" id="PS00076">
    <property type="entry name" value="PYRIDINE_REDOX_1"/>
    <property type="match status" value="1"/>
</dbReference>
<evidence type="ECO:0000256" key="6">
    <source>
        <dbReference type="ARBA" id="ARBA00023002"/>
    </source>
</evidence>
<evidence type="ECO:0000313" key="18">
    <source>
        <dbReference type="Proteomes" id="UP000186141"/>
    </source>
</evidence>
<dbReference type="InterPro" id="IPR050151">
    <property type="entry name" value="Class-I_Pyr_Nuc-Dis_Oxidored"/>
</dbReference>
<evidence type="ECO:0000256" key="14">
    <source>
        <dbReference type="RuleBase" id="RU003692"/>
    </source>
</evidence>
<evidence type="ECO:0000256" key="11">
    <source>
        <dbReference type="PIRSR" id="PIRSR000350-2"/>
    </source>
</evidence>
<organism evidence="17 18">
    <name type="scientific">Gemmobacter megaterium</name>
    <dbReference type="NCBI Taxonomy" id="1086013"/>
    <lineage>
        <taxon>Bacteria</taxon>
        <taxon>Pseudomonadati</taxon>
        <taxon>Pseudomonadota</taxon>
        <taxon>Alphaproteobacteria</taxon>
        <taxon>Rhodobacterales</taxon>
        <taxon>Paracoccaceae</taxon>
        <taxon>Gemmobacter</taxon>
    </lineage>
</organism>
<dbReference type="PRINTS" id="PR00368">
    <property type="entry name" value="FADPNR"/>
</dbReference>
<evidence type="ECO:0000259" key="16">
    <source>
        <dbReference type="Pfam" id="PF07992"/>
    </source>
</evidence>
<reference evidence="17 18" key="1">
    <citation type="submission" date="2017-01" db="EMBL/GenBank/DDBJ databases">
        <authorList>
            <person name="Mah S.A."/>
            <person name="Swanson W.J."/>
            <person name="Moy G.W."/>
            <person name="Vacquier V.D."/>
        </authorList>
    </citation>
    <scope>NUCLEOTIDE SEQUENCE [LARGE SCALE GENOMIC DNA]</scope>
    <source>
        <strain evidence="17 18">DSM 26375</strain>
    </source>
</reference>
<dbReference type="NCBIfam" id="TIGR01350">
    <property type="entry name" value="lipoamide_DH"/>
    <property type="match status" value="1"/>
</dbReference>
<feature type="disulfide bond" description="Redox-active" evidence="13">
    <location>
        <begin position="43"/>
        <end position="48"/>
    </location>
</feature>
<dbReference type="InterPro" id="IPR016156">
    <property type="entry name" value="FAD/NAD-linked_Rdtase_dimer_sf"/>
</dbReference>
<feature type="binding site" evidence="12">
    <location>
        <position position="306"/>
    </location>
    <ligand>
        <name>FAD</name>
        <dbReference type="ChEBI" id="CHEBI:57692"/>
    </ligand>
</feature>
<protein>
    <recommendedName>
        <fullName evidence="3 14">Dihydrolipoyl dehydrogenase</fullName>
        <ecNumber evidence="2 14">1.8.1.4</ecNumber>
    </recommendedName>
</protein>
<evidence type="ECO:0000256" key="10">
    <source>
        <dbReference type="ARBA" id="ARBA00049187"/>
    </source>
</evidence>
<feature type="binding site" evidence="12">
    <location>
        <begin position="182"/>
        <end position="189"/>
    </location>
    <ligand>
        <name>NAD(+)</name>
        <dbReference type="ChEBI" id="CHEBI:57540"/>
    </ligand>
</feature>